<dbReference type="EMBL" id="JAFEMO010000012">
    <property type="protein sequence ID" value="KAH7553853.1"/>
    <property type="molecule type" value="Genomic_DNA"/>
</dbReference>
<dbReference type="Gene3D" id="3.40.30.10">
    <property type="entry name" value="Glutaredoxin"/>
    <property type="match status" value="2"/>
</dbReference>
<dbReference type="Pfam" id="PF10262">
    <property type="entry name" value="Rdx"/>
    <property type="match status" value="1"/>
</dbReference>
<evidence type="ECO:0000313" key="4">
    <source>
        <dbReference type="EMBL" id="KAH7553853.1"/>
    </source>
</evidence>
<gene>
    <name evidence="4" type="ORF">JRO89_XS12G0067400</name>
</gene>
<dbReference type="PANTHER" id="PTHR13544">
    <property type="entry name" value="SELENOPROTEIN T"/>
    <property type="match status" value="1"/>
</dbReference>
<evidence type="ECO:0000256" key="2">
    <source>
        <dbReference type="ARBA" id="ARBA00023284"/>
    </source>
</evidence>
<protein>
    <recommendedName>
        <fullName evidence="6">SelT-like protein</fullName>
    </recommendedName>
</protein>
<dbReference type="PANTHER" id="PTHR13544:SF0">
    <property type="entry name" value="THIOREDOXIN REDUCTASE-LIKE SELENOPROTEIN T"/>
    <property type="match status" value="1"/>
</dbReference>
<keyword evidence="1 3" id="KW-0732">Signal</keyword>
<evidence type="ECO:0000313" key="5">
    <source>
        <dbReference type="Proteomes" id="UP000827721"/>
    </source>
</evidence>
<evidence type="ECO:0000256" key="3">
    <source>
        <dbReference type="SAM" id="SignalP"/>
    </source>
</evidence>
<feature type="chain" id="PRO_5045716166" description="SelT-like protein" evidence="3">
    <location>
        <begin position="25"/>
        <end position="235"/>
    </location>
</feature>
<evidence type="ECO:0008006" key="6">
    <source>
        <dbReference type="Google" id="ProtNLM"/>
    </source>
</evidence>
<evidence type="ECO:0000256" key="1">
    <source>
        <dbReference type="ARBA" id="ARBA00022729"/>
    </source>
</evidence>
<keyword evidence="2" id="KW-0676">Redox-active center</keyword>
<dbReference type="Proteomes" id="UP000827721">
    <property type="component" value="Unassembled WGS sequence"/>
</dbReference>
<reference evidence="4 5" key="1">
    <citation type="submission" date="2021-02" db="EMBL/GenBank/DDBJ databases">
        <title>Plant Genome Project.</title>
        <authorList>
            <person name="Zhang R.-G."/>
        </authorList>
    </citation>
    <scope>NUCLEOTIDE SEQUENCE [LARGE SCALE GENOMIC DNA]</scope>
    <source>
        <tissue evidence="4">Leaves</tissue>
    </source>
</reference>
<accession>A0ABQ8HBH9</accession>
<keyword evidence="5" id="KW-1185">Reference proteome</keyword>
<proteinExistence type="predicted"/>
<dbReference type="InterPro" id="IPR011893">
    <property type="entry name" value="Selenoprotein_Rdx-typ"/>
</dbReference>
<feature type="signal peptide" evidence="3">
    <location>
        <begin position="1"/>
        <end position="24"/>
    </location>
</feature>
<sequence length="235" mass="26156">MKMDRAKFVLIGLPIYLFCSDILSIFTPPQPSPAWPTHVRHDPRSLYQPPTTQLVQEQLRFPSQKTIGIGSEIGVGSTININFCSSCSYRGNAVTMKNMLQATFPGISVILANQPPPLPKNLLSKVVPIVQVGIMGIVVAGEQIFPRLGIVTPPSWYYSLRANRFRSIASTWLLGNFIQSYLQSSGAFEVYCNGELVFSKLMEKRFPSEIELRDLVSKRLSNLRVVGGMGEGFWS</sequence>
<organism evidence="4 5">
    <name type="scientific">Xanthoceras sorbifolium</name>
    <dbReference type="NCBI Taxonomy" id="99658"/>
    <lineage>
        <taxon>Eukaryota</taxon>
        <taxon>Viridiplantae</taxon>
        <taxon>Streptophyta</taxon>
        <taxon>Embryophyta</taxon>
        <taxon>Tracheophyta</taxon>
        <taxon>Spermatophyta</taxon>
        <taxon>Magnoliopsida</taxon>
        <taxon>eudicotyledons</taxon>
        <taxon>Gunneridae</taxon>
        <taxon>Pentapetalae</taxon>
        <taxon>rosids</taxon>
        <taxon>malvids</taxon>
        <taxon>Sapindales</taxon>
        <taxon>Sapindaceae</taxon>
        <taxon>Xanthoceroideae</taxon>
        <taxon>Xanthoceras</taxon>
    </lineage>
</organism>
<name>A0ABQ8HBH9_9ROSI</name>
<dbReference type="InterPro" id="IPR036249">
    <property type="entry name" value="Thioredoxin-like_sf"/>
</dbReference>
<dbReference type="SUPFAM" id="SSF52833">
    <property type="entry name" value="Thioredoxin-like"/>
    <property type="match status" value="1"/>
</dbReference>
<dbReference type="NCBIfam" id="TIGR02174">
    <property type="entry name" value="CXXU_selWTH"/>
    <property type="match status" value="1"/>
</dbReference>
<comment type="caution">
    <text evidence="4">The sequence shown here is derived from an EMBL/GenBank/DDBJ whole genome shotgun (WGS) entry which is preliminary data.</text>
</comment>
<dbReference type="InterPro" id="IPR019389">
    <property type="entry name" value="Selenoprotein_T"/>
</dbReference>